<name>A0ABW9MDZ3_9FIRM</name>
<protein>
    <submittedName>
        <fullName evidence="2">Type I-E CRISPR-associated protein Cas5/CasD</fullName>
    </submittedName>
</protein>
<proteinExistence type="predicted"/>
<dbReference type="Pfam" id="PF09704">
    <property type="entry name" value="Cas_Cas5d"/>
    <property type="match status" value="1"/>
</dbReference>
<gene>
    <name evidence="2" type="primary">cas5e</name>
    <name evidence="2" type="ORF">ACCQ42_03020</name>
</gene>
<evidence type="ECO:0000313" key="3">
    <source>
        <dbReference type="Proteomes" id="UP001637994"/>
    </source>
</evidence>
<evidence type="ECO:0000313" key="2">
    <source>
        <dbReference type="EMBL" id="MFO3666741.1"/>
    </source>
</evidence>
<organism evidence="2 3">
    <name type="scientific">Anaerococcus kampingae</name>
    <dbReference type="NCBI Taxonomy" id="3115614"/>
    <lineage>
        <taxon>Bacteria</taxon>
        <taxon>Bacillati</taxon>
        <taxon>Bacillota</taxon>
        <taxon>Tissierellia</taxon>
        <taxon>Tissierellales</taxon>
        <taxon>Peptoniphilaceae</taxon>
        <taxon>Anaerococcus</taxon>
    </lineage>
</organism>
<reference evidence="2 3" key="1">
    <citation type="journal article" date="2025" name="Anaerobe">
        <title>Description of Anaerococcus kampingiae sp. nov., Anaerococcus groningensis sp. nov., Anaerococcus martiniensis sp. nov., and Anaerococcus cruorum sp. nov., isolated from human clinical specimens.</title>
        <authorList>
            <person name="Boiten K.E."/>
            <person name="Meijer J."/>
            <person name="van Wezel E.M."/>
            <person name="Veloo A.C.M."/>
        </authorList>
    </citation>
    <scope>NUCLEOTIDE SEQUENCE [LARGE SCALE GENOMIC DNA]</scope>
    <source>
        <strain evidence="2 3">ENR0874</strain>
    </source>
</reference>
<dbReference type="InterPro" id="IPR021124">
    <property type="entry name" value="CRISPR-assoc_prot_Cas5"/>
</dbReference>
<dbReference type="NCBIfam" id="TIGR02593">
    <property type="entry name" value="CRISPR_cas5"/>
    <property type="match status" value="1"/>
</dbReference>
<dbReference type="InterPro" id="IPR013422">
    <property type="entry name" value="CRISPR-assoc_prot_Cas5_N"/>
</dbReference>
<evidence type="ECO:0000256" key="1">
    <source>
        <dbReference type="ARBA" id="ARBA00023118"/>
    </source>
</evidence>
<dbReference type="RefSeq" id="WP_410035324.1">
    <property type="nucleotide sequence ID" value="NZ_JBGMEF010000015.1"/>
</dbReference>
<comment type="caution">
    <text evidence="2">The sequence shown here is derived from an EMBL/GenBank/DDBJ whole genome shotgun (WGS) entry which is preliminary data.</text>
</comment>
<dbReference type="Gene3D" id="3.30.70.2660">
    <property type="match status" value="1"/>
</dbReference>
<keyword evidence="1" id="KW-0051">Antiviral defense</keyword>
<dbReference type="InterPro" id="IPR010147">
    <property type="entry name" value="CRISPR-assoc_prot_CasD"/>
</dbReference>
<keyword evidence="3" id="KW-1185">Reference proteome</keyword>
<dbReference type="EMBL" id="JBGMEF010000015">
    <property type="protein sequence ID" value="MFO3666741.1"/>
    <property type="molecule type" value="Genomic_DNA"/>
</dbReference>
<dbReference type="NCBIfam" id="TIGR01868">
    <property type="entry name" value="casD_Cas5e"/>
    <property type="match status" value="1"/>
</dbReference>
<accession>A0ABW9MDZ3</accession>
<dbReference type="CDD" id="cd09756">
    <property type="entry name" value="Cas5_I-E"/>
    <property type="match status" value="1"/>
</dbReference>
<sequence length="229" mass="26909">MKTILLKLAGPMQARGTNSKFETRYTDYYPSKSGIIGLIAASMGLKRNDKNIEQLNKIDFAVRIDQEGKMLRDYHIAAKYKKNGSLERNYVTNRYYLEDAVFVVALGGEDKFIEEIYKALKNPYYQLFMGRRSCPVQADFMLGLYDEKIMDLIKKYPWQASNNYKKANPFYRANIYSDVDLEDGKENIRNDRVITFSQESRKFGIRYETRTYVDMFFENQTDHDIFAKL</sequence>
<dbReference type="Proteomes" id="UP001637994">
    <property type="component" value="Unassembled WGS sequence"/>
</dbReference>